<protein>
    <submittedName>
        <fullName evidence="1">Uncharacterized protein</fullName>
    </submittedName>
</protein>
<accession>A0A6I1GCK3</accession>
<organism evidence="1 2">
    <name type="scientific">Bifidobacterium cebidarum</name>
    <dbReference type="NCBI Taxonomy" id="2650773"/>
    <lineage>
        <taxon>Bacteria</taxon>
        <taxon>Bacillati</taxon>
        <taxon>Actinomycetota</taxon>
        <taxon>Actinomycetes</taxon>
        <taxon>Bifidobacteriales</taxon>
        <taxon>Bifidobacteriaceae</taxon>
        <taxon>Bifidobacterium</taxon>
    </lineage>
</organism>
<reference evidence="1 2" key="1">
    <citation type="submission" date="2019-09" db="EMBL/GenBank/DDBJ databases">
        <title>Characterization of the phylogenetic diversity of two novel species belonging to the genus Bifidobacterium: Bifidobacterium cebidarum sp. nov. and Bifidobacterium leontopitheci sp. nov.</title>
        <authorList>
            <person name="Lugli G.A."/>
            <person name="Duranti S."/>
            <person name="Milani C."/>
            <person name="Turroni F."/>
            <person name="Ventura M."/>
        </authorList>
    </citation>
    <scope>NUCLEOTIDE SEQUENCE [LARGE SCALE GENOMIC DNA]</scope>
    <source>
        <strain evidence="1 2">LMG 31469</strain>
    </source>
</reference>
<gene>
    <name evidence="1" type="ORF">F7D08_0306</name>
</gene>
<dbReference type="EMBL" id="WBVS01000001">
    <property type="protein sequence ID" value="KAB7789354.1"/>
    <property type="molecule type" value="Genomic_DNA"/>
</dbReference>
<evidence type="ECO:0000313" key="1">
    <source>
        <dbReference type="EMBL" id="KAB7789354.1"/>
    </source>
</evidence>
<dbReference type="AlphaFoldDB" id="A0A6I1GCK3"/>
<sequence length="39" mass="4416">MPVSEVWGKNWNRGNTLYGTMWGVNERAEPNPLQPATDV</sequence>
<comment type="caution">
    <text evidence="1">The sequence shown here is derived from an EMBL/GenBank/DDBJ whole genome shotgun (WGS) entry which is preliminary data.</text>
</comment>
<proteinExistence type="predicted"/>
<keyword evidence="2" id="KW-1185">Reference proteome</keyword>
<evidence type="ECO:0000313" key="2">
    <source>
        <dbReference type="Proteomes" id="UP000468413"/>
    </source>
</evidence>
<name>A0A6I1GCK3_9BIFI</name>
<dbReference type="Proteomes" id="UP000468413">
    <property type="component" value="Unassembled WGS sequence"/>
</dbReference>